<dbReference type="InterPro" id="IPR036514">
    <property type="entry name" value="SGNH_hydro_sf"/>
</dbReference>
<comment type="caution">
    <text evidence="3">The sequence shown here is derived from an EMBL/GenBank/DDBJ whole genome shotgun (WGS) entry which is preliminary data.</text>
</comment>
<evidence type="ECO:0000313" key="4">
    <source>
        <dbReference type="Proteomes" id="UP000785200"/>
    </source>
</evidence>
<dbReference type="AlphaFoldDB" id="A0A9P6VFT1"/>
<organism evidence="3 4">
    <name type="scientific">Hyphodiscus hymeniophilus</name>
    <dbReference type="NCBI Taxonomy" id="353542"/>
    <lineage>
        <taxon>Eukaryota</taxon>
        <taxon>Fungi</taxon>
        <taxon>Dikarya</taxon>
        <taxon>Ascomycota</taxon>
        <taxon>Pezizomycotina</taxon>
        <taxon>Leotiomycetes</taxon>
        <taxon>Helotiales</taxon>
        <taxon>Hyphodiscaceae</taxon>
        <taxon>Hyphodiscus</taxon>
    </lineage>
</organism>
<proteinExistence type="predicted"/>
<dbReference type="OrthoDB" id="1600564at2759"/>
<dbReference type="Pfam" id="PF00657">
    <property type="entry name" value="Lipase_GDSL"/>
    <property type="match status" value="1"/>
</dbReference>
<evidence type="ECO:0000256" key="1">
    <source>
        <dbReference type="ARBA" id="ARBA00022729"/>
    </source>
</evidence>
<dbReference type="PANTHER" id="PTHR45642:SF139">
    <property type="entry name" value="SGNH HYDROLASE-TYPE ESTERASE DOMAIN-CONTAINING PROTEIN"/>
    <property type="match status" value="1"/>
</dbReference>
<feature type="signal peptide" evidence="2">
    <location>
        <begin position="1"/>
        <end position="17"/>
    </location>
</feature>
<dbReference type="InterPro" id="IPR050592">
    <property type="entry name" value="GDSL_lipolytic_enzyme"/>
</dbReference>
<dbReference type="Gene3D" id="3.40.50.1110">
    <property type="entry name" value="SGNH hydrolase"/>
    <property type="match status" value="1"/>
</dbReference>
<dbReference type="InterPro" id="IPR001087">
    <property type="entry name" value="GDSL"/>
</dbReference>
<name>A0A9P6VFT1_9HELO</name>
<sequence>MRFILLLSIVFAPAAFGQGLTWSQCGGIDQCLPGVASTAVSSSKSTSIKASSSSSTLSTVISRSSSTKGPTSTSSLTKISSTITSKTTSSSQAASTGWEYLISLEYTRKSIIPRLDDHERLQLGKVTSDTSQWIDYVIATYNKTLILSYNFAYGGATTDASLVTPYENTVLSFVDQTTEYSTYLVPPPSYAEWTASNALFAVWMGVNDVGNAWYASNWTAIAEAVVTRYFQEVEIMYQAGARNFLFLTVPPIQYTPLVIAEGTSDVTAVGDAVVYFNGLLTAAAASFKSANSGSTVYVYDTTTPFMTAINNPTAYGAPNATCFNGDGVSCLWFNNYHPGQAIHNLIAKGISALTGI</sequence>
<dbReference type="PANTHER" id="PTHR45642">
    <property type="entry name" value="GDSL ESTERASE/LIPASE EXL3"/>
    <property type="match status" value="1"/>
</dbReference>
<evidence type="ECO:0000256" key="2">
    <source>
        <dbReference type="SAM" id="SignalP"/>
    </source>
</evidence>
<keyword evidence="1 2" id="KW-0732">Signal</keyword>
<gene>
    <name evidence="3" type="ORF">D0Z07_7068</name>
</gene>
<dbReference type="EMBL" id="VNKQ01000013">
    <property type="protein sequence ID" value="KAG0647151.1"/>
    <property type="molecule type" value="Genomic_DNA"/>
</dbReference>
<dbReference type="SUPFAM" id="SSF52266">
    <property type="entry name" value="SGNH hydrolase"/>
    <property type="match status" value="1"/>
</dbReference>
<reference evidence="3" key="1">
    <citation type="submission" date="2019-07" db="EMBL/GenBank/DDBJ databases">
        <title>Hyphodiscus hymeniophilus genome sequencing and assembly.</title>
        <authorList>
            <person name="Kramer G."/>
            <person name="Nodwell J."/>
        </authorList>
    </citation>
    <scope>NUCLEOTIDE SEQUENCE</scope>
    <source>
        <strain evidence="3">ATCC 34498</strain>
    </source>
</reference>
<evidence type="ECO:0000313" key="3">
    <source>
        <dbReference type="EMBL" id="KAG0647151.1"/>
    </source>
</evidence>
<feature type="chain" id="PRO_5040393401" evidence="2">
    <location>
        <begin position="18"/>
        <end position="356"/>
    </location>
</feature>
<dbReference type="CDD" id="cd01846">
    <property type="entry name" value="fatty_acyltransferase_like"/>
    <property type="match status" value="1"/>
</dbReference>
<accession>A0A9P6VFT1</accession>
<keyword evidence="4" id="KW-1185">Reference proteome</keyword>
<protein>
    <submittedName>
        <fullName evidence="3">CarboHydrate esterase family 16</fullName>
    </submittedName>
</protein>
<dbReference type="GO" id="GO:0016788">
    <property type="term" value="F:hydrolase activity, acting on ester bonds"/>
    <property type="evidence" value="ECO:0007669"/>
    <property type="project" value="InterPro"/>
</dbReference>
<dbReference type="Proteomes" id="UP000785200">
    <property type="component" value="Unassembled WGS sequence"/>
</dbReference>